<keyword evidence="10" id="KW-0663">Pyridoxal phosphate</keyword>
<comment type="catalytic activity">
    <reaction evidence="12">
        <text>L-valine + 2-oxoglutarate = 3-methyl-2-oxobutanoate + L-glutamate</text>
        <dbReference type="Rhea" id="RHEA:24813"/>
        <dbReference type="ChEBI" id="CHEBI:11851"/>
        <dbReference type="ChEBI" id="CHEBI:16810"/>
        <dbReference type="ChEBI" id="CHEBI:29985"/>
        <dbReference type="ChEBI" id="CHEBI:57762"/>
        <dbReference type="EC" id="2.6.1.42"/>
    </reaction>
</comment>
<dbReference type="PANTHER" id="PTHR11825">
    <property type="entry name" value="SUBGROUP IIII AMINOTRANSFERASE"/>
    <property type="match status" value="1"/>
</dbReference>
<evidence type="ECO:0000256" key="2">
    <source>
        <dbReference type="ARBA" id="ARBA00004824"/>
    </source>
</evidence>
<proteinExistence type="inferred from homology"/>
<dbReference type="InterPro" id="IPR043131">
    <property type="entry name" value="BCAT-like_N"/>
</dbReference>
<gene>
    <name evidence="15" type="ORF">GCM10023200_07740</name>
</gene>
<evidence type="ECO:0000256" key="8">
    <source>
        <dbReference type="ARBA" id="ARBA00022605"/>
    </source>
</evidence>
<dbReference type="SUPFAM" id="SSF56752">
    <property type="entry name" value="D-aminoacid aminotransferase-like PLP-dependent enzymes"/>
    <property type="match status" value="1"/>
</dbReference>
<dbReference type="GO" id="GO:0008483">
    <property type="term" value="F:transaminase activity"/>
    <property type="evidence" value="ECO:0007669"/>
    <property type="project" value="UniProtKB-KW"/>
</dbReference>
<evidence type="ECO:0000256" key="5">
    <source>
        <dbReference type="ARBA" id="ARBA00009320"/>
    </source>
</evidence>
<dbReference type="InterPro" id="IPR043132">
    <property type="entry name" value="BCAT-like_C"/>
</dbReference>
<evidence type="ECO:0000256" key="13">
    <source>
        <dbReference type="ARBA" id="ARBA00048798"/>
    </source>
</evidence>
<keyword evidence="7 15" id="KW-0032">Aminotransferase</keyword>
<organism evidence="15 16">
    <name type="scientific">Actinomycetospora chlora</name>
    <dbReference type="NCBI Taxonomy" id="663608"/>
    <lineage>
        <taxon>Bacteria</taxon>
        <taxon>Bacillati</taxon>
        <taxon>Actinomycetota</taxon>
        <taxon>Actinomycetes</taxon>
        <taxon>Pseudonocardiales</taxon>
        <taxon>Pseudonocardiaceae</taxon>
        <taxon>Actinomycetospora</taxon>
    </lineage>
</organism>
<protein>
    <recommendedName>
        <fullName evidence="6">branched-chain-amino-acid transaminase</fullName>
        <ecNumber evidence="6">2.6.1.42</ecNumber>
    </recommendedName>
</protein>
<evidence type="ECO:0000256" key="4">
    <source>
        <dbReference type="ARBA" id="ARBA00005072"/>
    </source>
</evidence>
<name>A0ABP9ACN8_9PSEU</name>
<reference evidence="16" key="1">
    <citation type="journal article" date="2019" name="Int. J. Syst. Evol. Microbiol.">
        <title>The Global Catalogue of Microorganisms (GCM) 10K type strain sequencing project: providing services to taxonomists for standard genome sequencing and annotation.</title>
        <authorList>
            <consortium name="The Broad Institute Genomics Platform"/>
            <consortium name="The Broad Institute Genome Sequencing Center for Infectious Disease"/>
            <person name="Wu L."/>
            <person name="Ma J."/>
        </authorList>
    </citation>
    <scope>NUCLEOTIDE SEQUENCE [LARGE SCALE GENOMIC DNA]</scope>
    <source>
        <strain evidence="16">JCM 17979</strain>
    </source>
</reference>
<comment type="cofactor">
    <cofactor evidence="1">
        <name>pyridoxal 5'-phosphate</name>
        <dbReference type="ChEBI" id="CHEBI:597326"/>
    </cofactor>
</comment>
<dbReference type="InterPro" id="IPR005786">
    <property type="entry name" value="B_amino_transII"/>
</dbReference>
<sequence length="353" mass="37051">MSIDVRTPAERDAILADPGFGRHVTDHMVVADWSSTGGWTVPRVTPYGPLTLQPSAAVLHYSQEIFEGLKAYRHADGGIHLFRPERNARRFAASARMLALPELAEQDFLDAVAALLRADHAWVPDGTGERSLYLRPFTVATEPFLGVRAAAEATFAVIGGPAGAYFPGGVTGIGLWVSTEHSRAAPGGTGAAKCGGNYAAGLAAQAEAKARGCDQVLFLDATEHRWLEEAGTMNVVVVTADGTLATPPLGTILDGVTRHSVLTLAPEHGLVPVERPIAIDEVLRGCADGSVTEVFAVGTAAVVTPVTSLVHAGVTTTVGDGAPGPHALAIREHLTDIQYGRAADVHGWMRRVV</sequence>
<evidence type="ECO:0000256" key="14">
    <source>
        <dbReference type="ARBA" id="ARBA00049229"/>
    </source>
</evidence>
<dbReference type="InterPro" id="IPR036038">
    <property type="entry name" value="Aminotransferase-like"/>
</dbReference>
<dbReference type="Gene3D" id="3.20.10.10">
    <property type="entry name" value="D-amino Acid Aminotransferase, subunit A, domain 2"/>
    <property type="match status" value="1"/>
</dbReference>
<evidence type="ECO:0000256" key="3">
    <source>
        <dbReference type="ARBA" id="ARBA00004931"/>
    </source>
</evidence>
<dbReference type="CDD" id="cd01557">
    <property type="entry name" value="BCAT_beta_family"/>
    <property type="match status" value="1"/>
</dbReference>
<dbReference type="Pfam" id="PF01063">
    <property type="entry name" value="Aminotran_4"/>
    <property type="match status" value="1"/>
</dbReference>
<dbReference type="PANTHER" id="PTHR11825:SF44">
    <property type="entry name" value="BRANCHED-CHAIN-AMINO-ACID AMINOTRANSFERASE"/>
    <property type="match status" value="1"/>
</dbReference>
<evidence type="ECO:0000256" key="1">
    <source>
        <dbReference type="ARBA" id="ARBA00001933"/>
    </source>
</evidence>
<dbReference type="Proteomes" id="UP001500928">
    <property type="component" value="Unassembled WGS sequence"/>
</dbReference>
<dbReference type="EC" id="2.6.1.42" evidence="6"/>
<comment type="pathway">
    <text evidence="3">Amino-acid biosynthesis; L-valine biosynthesis; L-valine from pyruvate: step 4/4.</text>
</comment>
<evidence type="ECO:0000256" key="10">
    <source>
        <dbReference type="ARBA" id="ARBA00022898"/>
    </source>
</evidence>
<dbReference type="InterPro" id="IPR001544">
    <property type="entry name" value="Aminotrans_IV"/>
</dbReference>
<dbReference type="NCBIfam" id="NF009897">
    <property type="entry name" value="PRK13357.1"/>
    <property type="match status" value="1"/>
</dbReference>
<keyword evidence="8" id="KW-0028">Amino-acid biosynthesis</keyword>
<comment type="catalytic activity">
    <reaction evidence="14">
        <text>L-leucine + 2-oxoglutarate = 4-methyl-2-oxopentanoate + L-glutamate</text>
        <dbReference type="Rhea" id="RHEA:18321"/>
        <dbReference type="ChEBI" id="CHEBI:16810"/>
        <dbReference type="ChEBI" id="CHEBI:17865"/>
        <dbReference type="ChEBI" id="CHEBI:29985"/>
        <dbReference type="ChEBI" id="CHEBI:57427"/>
        <dbReference type="EC" id="2.6.1.42"/>
    </reaction>
</comment>
<comment type="pathway">
    <text evidence="2">Amino-acid biosynthesis; L-isoleucine biosynthesis; L-isoleucine from 2-oxobutanoate: step 4/4.</text>
</comment>
<dbReference type="PIRSF" id="PIRSF006468">
    <property type="entry name" value="BCAT1"/>
    <property type="match status" value="1"/>
</dbReference>
<dbReference type="RefSeq" id="WP_345411096.1">
    <property type="nucleotide sequence ID" value="NZ_BAABHO010000004.1"/>
</dbReference>
<comment type="pathway">
    <text evidence="4">Amino-acid biosynthesis; L-leucine biosynthesis; L-leucine from 3-methyl-2-oxobutanoate: step 4/4.</text>
</comment>
<evidence type="ECO:0000256" key="6">
    <source>
        <dbReference type="ARBA" id="ARBA00013053"/>
    </source>
</evidence>
<keyword evidence="11" id="KW-0100">Branched-chain amino acid biosynthesis</keyword>
<accession>A0ABP9ACN8</accession>
<keyword evidence="16" id="KW-1185">Reference proteome</keyword>
<evidence type="ECO:0000256" key="7">
    <source>
        <dbReference type="ARBA" id="ARBA00022576"/>
    </source>
</evidence>
<comment type="similarity">
    <text evidence="5">Belongs to the class-IV pyridoxal-phosphate-dependent aminotransferase family.</text>
</comment>
<evidence type="ECO:0000256" key="11">
    <source>
        <dbReference type="ARBA" id="ARBA00023304"/>
    </source>
</evidence>
<dbReference type="EMBL" id="BAABHO010000004">
    <property type="protein sequence ID" value="GAA4777347.1"/>
    <property type="molecule type" value="Genomic_DNA"/>
</dbReference>
<evidence type="ECO:0000313" key="15">
    <source>
        <dbReference type="EMBL" id="GAA4777347.1"/>
    </source>
</evidence>
<dbReference type="NCBIfam" id="TIGR01123">
    <property type="entry name" value="ilvE_II"/>
    <property type="match status" value="1"/>
</dbReference>
<evidence type="ECO:0000256" key="12">
    <source>
        <dbReference type="ARBA" id="ARBA00048212"/>
    </source>
</evidence>
<comment type="caution">
    <text evidence="15">The sequence shown here is derived from an EMBL/GenBank/DDBJ whole genome shotgun (WGS) entry which is preliminary data.</text>
</comment>
<dbReference type="InterPro" id="IPR033939">
    <property type="entry name" value="BCAT_family"/>
</dbReference>
<evidence type="ECO:0000313" key="16">
    <source>
        <dbReference type="Proteomes" id="UP001500928"/>
    </source>
</evidence>
<evidence type="ECO:0000256" key="9">
    <source>
        <dbReference type="ARBA" id="ARBA00022679"/>
    </source>
</evidence>
<keyword evidence="9" id="KW-0808">Transferase</keyword>
<dbReference type="Gene3D" id="3.30.470.10">
    <property type="match status" value="1"/>
</dbReference>
<comment type="catalytic activity">
    <reaction evidence="13">
        <text>L-isoleucine + 2-oxoglutarate = (S)-3-methyl-2-oxopentanoate + L-glutamate</text>
        <dbReference type="Rhea" id="RHEA:24801"/>
        <dbReference type="ChEBI" id="CHEBI:16810"/>
        <dbReference type="ChEBI" id="CHEBI:29985"/>
        <dbReference type="ChEBI" id="CHEBI:35146"/>
        <dbReference type="ChEBI" id="CHEBI:58045"/>
        <dbReference type="EC" id="2.6.1.42"/>
    </reaction>
</comment>